<evidence type="ECO:0000313" key="2">
    <source>
        <dbReference type="Proteomes" id="UP000269998"/>
    </source>
</evidence>
<dbReference type="Proteomes" id="UP000269998">
    <property type="component" value="Chromosome"/>
</dbReference>
<dbReference type="Pfam" id="PF08837">
    <property type="entry name" value="DUF1810"/>
    <property type="match status" value="1"/>
</dbReference>
<dbReference type="InterPro" id="IPR036287">
    <property type="entry name" value="Rv1873-like_sf"/>
</dbReference>
<reference evidence="2" key="1">
    <citation type="submission" date="2018-02" db="EMBL/GenBank/DDBJ databases">
        <authorList>
            <person name="Seth-Smith MB H."/>
            <person name="Seth-Smith H."/>
        </authorList>
    </citation>
    <scope>NUCLEOTIDE SEQUENCE [LARGE SCALE GENOMIC DNA]</scope>
</reference>
<dbReference type="EMBL" id="LR130759">
    <property type="protein sequence ID" value="VDM88981.1"/>
    <property type="molecule type" value="Genomic_DNA"/>
</dbReference>
<dbReference type="AlphaFoldDB" id="A0A3S4BWB5"/>
<accession>A0A3S4BWB5</accession>
<gene>
    <name evidence="1" type="ORF">MB901379_02548</name>
</gene>
<proteinExistence type="predicted"/>
<sequence>MQDRSIEQIFGWPDVLKLRLSMTLFSCATETNEDFHTSLARYYGGGKQDPVTLALLSS</sequence>
<dbReference type="InterPro" id="IPR014937">
    <property type="entry name" value="DUF1810"/>
</dbReference>
<dbReference type="Gene3D" id="1.25.40.380">
    <property type="entry name" value="Protein of unknown function DUF1810"/>
    <property type="match status" value="1"/>
</dbReference>
<organism evidence="1 2">
    <name type="scientific">Mycobacterium basiliense</name>
    <dbReference type="NCBI Taxonomy" id="2094119"/>
    <lineage>
        <taxon>Bacteria</taxon>
        <taxon>Bacillati</taxon>
        <taxon>Actinomycetota</taxon>
        <taxon>Actinomycetes</taxon>
        <taxon>Mycobacteriales</taxon>
        <taxon>Mycobacteriaceae</taxon>
        <taxon>Mycobacterium</taxon>
    </lineage>
</organism>
<protein>
    <submittedName>
        <fullName evidence="1">Uncharacterized protein</fullName>
    </submittedName>
</protein>
<dbReference type="KEGG" id="mbai:MB901379_02548"/>
<dbReference type="SUPFAM" id="SSF140736">
    <property type="entry name" value="Rv1873-like"/>
    <property type="match status" value="1"/>
</dbReference>
<evidence type="ECO:0000313" key="1">
    <source>
        <dbReference type="EMBL" id="VDM88981.1"/>
    </source>
</evidence>
<name>A0A3S4BWB5_9MYCO</name>
<keyword evidence="2" id="KW-1185">Reference proteome</keyword>